<dbReference type="HOGENOM" id="CLU_1433257_0_0_7"/>
<reference evidence="2 3" key="1">
    <citation type="journal article" date="2014" name="Genome Announc.">
        <title>Draft genome sequences of six enterohepatic helicobacter species isolated from humans and one from rhesus macaques.</title>
        <authorList>
            <person name="Shen Z."/>
            <person name="Sheh A."/>
            <person name="Young S.K."/>
            <person name="Abouelliel A."/>
            <person name="Ward D.V."/>
            <person name="Earl A.M."/>
            <person name="Fox J.G."/>
        </authorList>
    </citation>
    <scope>NUCLEOTIDE SEQUENCE [LARGE SCALE GENOMIC DNA]</scope>
    <source>
        <strain evidence="2 3">ATCC 43879</strain>
    </source>
</reference>
<accession>C3XFY6</accession>
<dbReference type="EMBL" id="ACDN02000059">
    <property type="protein sequence ID" value="EEO23925.1"/>
    <property type="molecule type" value="Genomic_DNA"/>
</dbReference>
<gene>
    <name evidence="2" type="ORF">HRAG_00982</name>
</gene>
<sequence>MADKNTMMSFRLSAQNADTLTNLAKELHISKSSIVNDLLDNHLQNTKHQKKLKFLLDDNVHSYKTIKVTLTKNQYDTLKFTARNSITNSVPKLIKLHALNMIYDSKILNSKELEALALTRTELNKIGVNINQIARTLNTQQEAKIDTRLLKILENLQEALTLLRNDIKIICHTSQGLLK</sequence>
<dbReference type="Pfam" id="PF05713">
    <property type="entry name" value="MobC"/>
    <property type="match status" value="1"/>
</dbReference>
<dbReference type="AlphaFoldDB" id="C3XFY6"/>
<dbReference type="Proteomes" id="UP000005085">
    <property type="component" value="Unassembled WGS sequence"/>
</dbReference>
<evidence type="ECO:0000313" key="2">
    <source>
        <dbReference type="EMBL" id="EEO23925.1"/>
    </source>
</evidence>
<dbReference type="OrthoDB" id="950459at2"/>
<protein>
    <recommendedName>
        <fullName evidence="1">Bacterial mobilisation domain-containing protein</fullName>
    </recommendedName>
</protein>
<feature type="domain" description="Bacterial mobilisation" evidence="1">
    <location>
        <begin position="122"/>
        <end position="160"/>
    </location>
</feature>
<comment type="caution">
    <text evidence="2">The sequence shown here is derived from an EMBL/GenBank/DDBJ whole genome shotgun (WGS) entry which is preliminary data.</text>
</comment>
<proteinExistence type="predicted"/>
<evidence type="ECO:0000259" key="1">
    <source>
        <dbReference type="Pfam" id="PF05713"/>
    </source>
</evidence>
<dbReference type="RefSeq" id="WP_005218255.1">
    <property type="nucleotide sequence ID" value="NZ_KI392040.1"/>
</dbReference>
<name>C3XFY6_9HELI</name>
<keyword evidence="3" id="KW-1185">Reference proteome</keyword>
<evidence type="ECO:0000313" key="3">
    <source>
        <dbReference type="Proteomes" id="UP000005085"/>
    </source>
</evidence>
<dbReference type="InterPro" id="IPR008687">
    <property type="entry name" value="MobC"/>
</dbReference>
<organism evidence="2 3">
    <name type="scientific">Helicobacter bilis ATCC 43879</name>
    <dbReference type="NCBI Taxonomy" id="613026"/>
    <lineage>
        <taxon>Bacteria</taxon>
        <taxon>Pseudomonadati</taxon>
        <taxon>Campylobacterota</taxon>
        <taxon>Epsilonproteobacteria</taxon>
        <taxon>Campylobacterales</taxon>
        <taxon>Helicobacteraceae</taxon>
        <taxon>Helicobacter</taxon>
    </lineage>
</organism>